<dbReference type="AlphaFoldDB" id="A0A225UE54"/>
<dbReference type="Proteomes" id="UP000198211">
    <property type="component" value="Unassembled WGS sequence"/>
</dbReference>
<comment type="caution">
    <text evidence="2">The sequence shown here is derived from an EMBL/GenBank/DDBJ whole genome shotgun (WGS) entry which is preliminary data.</text>
</comment>
<dbReference type="OrthoDB" id="126468at2759"/>
<proteinExistence type="predicted"/>
<keyword evidence="1" id="KW-1133">Transmembrane helix</keyword>
<organism evidence="2 3">
    <name type="scientific">Phytophthora megakarya</name>
    <dbReference type="NCBI Taxonomy" id="4795"/>
    <lineage>
        <taxon>Eukaryota</taxon>
        <taxon>Sar</taxon>
        <taxon>Stramenopiles</taxon>
        <taxon>Oomycota</taxon>
        <taxon>Peronosporomycetes</taxon>
        <taxon>Peronosporales</taxon>
        <taxon>Peronosporaceae</taxon>
        <taxon>Phytophthora</taxon>
    </lineage>
</organism>
<evidence type="ECO:0000256" key="1">
    <source>
        <dbReference type="SAM" id="Phobius"/>
    </source>
</evidence>
<evidence type="ECO:0000313" key="3">
    <source>
        <dbReference type="Proteomes" id="UP000198211"/>
    </source>
</evidence>
<keyword evidence="1" id="KW-0812">Transmembrane</keyword>
<gene>
    <name evidence="2" type="ORF">PHMEG_00040196</name>
</gene>
<keyword evidence="3" id="KW-1185">Reference proteome</keyword>
<sequence length="133" mass="15425">MRKARAVLECFWTAHGYFTGTITAVGVQAKLKGHEAERTADELWGRLETLTRERGESIEELADNVSELCDSLSYPNLRMRYQLFRRRLRNKRYLAVLASSLVCDIPEAVVGLLFKDMTTLSKKRTSFRWTRNH</sequence>
<keyword evidence="1" id="KW-0472">Membrane</keyword>
<feature type="transmembrane region" description="Helical" evidence="1">
    <location>
        <begin position="93"/>
        <end position="114"/>
    </location>
</feature>
<accession>A0A225UE54</accession>
<name>A0A225UE54_9STRA</name>
<dbReference type="EMBL" id="NBNE01020606">
    <property type="protein sequence ID" value="OWY91288.1"/>
    <property type="molecule type" value="Genomic_DNA"/>
</dbReference>
<protein>
    <submittedName>
        <fullName evidence="2">Uncharacterized protein</fullName>
    </submittedName>
</protein>
<evidence type="ECO:0000313" key="2">
    <source>
        <dbReference type="EMBL" id="OWY91288.1"/>
    </source>
</evidence>
<reference evidence="3" key="1">
    <citation type="submission" date="2017-03" db="EMBL/GenBank/DDBJ databases">
        <title>Phytopthora megakarya and P. palmivora, two closely related causual agents of cacao black pod achieved similar genome size and gene model numbers by different mechanisms.</title>
        <authorList>
            <person name="Ali S."/>
            <person name="Shao J."/>
            <person name="Larry D.J."/>
            <person name="Kronmiller B."/>
            <person name="Shen D."/>
            <person name="Strem M.D."/>
            <person name="Melnick R.L."/>
            <person name="Guiltinan M.J."/>
            <person name="Tyler B.M."/>
            <person name="Meinhardt L.W."/>
            <person name="Bailey B.A."/>
        </authorList>
    </citation>
    <scope>NUCLEOTIDE SEQUENCE [LARGE SCALE GENOMIC DNA]</scope>
    <source>
        <strain evidence="3">zdho120</strain>
    </source>
</reference>